<dbReference type="EMBL" id="CAJPEV010004811">
    <property type="protein sequence ID" value="CAG0902344.1"/>
    <property type="molecule type" value="Genomic_DNA"/>
</dbReference>
<dbReference type="AlphaFoldDB" id="A0A7R9FS15"/>
<dbReference type="Gene3D" id="2.120.10.80">
    <property type="entry name" value="Kelch-type beta propeller"/>
    <property type="match status" value="2"/>
</dbReference>
<proteinExistence type="inferred from homology"/>
<dbReference type="GO" id="GO:0032874">
    <property type="term" value="P:positive regulation of stress-activated MAPK cascade"/>
    <property type="evidence" value="ECO:0007669"/>
    <property type="project" value="TreeGrafter"/>
</dbReference>
<keyword evidence="1" id="KW-0880">Kelch repeat</keyword>
<dbReference type="PANTHER" id="PTHR46428">
    <property type="entry name" value="KELCH DOMAIN-CONTAINING PROTEIN 10"/>
    <property type="match status" value="1"/>
</dbReference>
<feature type="region of interest" description="Disordered" evidence="5">
    <location>
        <begin position="1"/>
        <end position="46"/>
    </location>
</feature>
<evidence type="ECO:0000256" key="3">
    <source>
        <dbReference type="ARBA" id="ARBA00038487"/>
    </source>
</evidence>
<name>A0A7R9FS15_9CRUS</name>
<evidence type="ECO:0000256" key="1">
    <source>
        <dbReference type="ARBA" id="ARBA00022441"/>
    </source>
</evidence>
<evidence type="ECO:0000256" key="4">
    <source>
        <dbReference type="ARBA" id="ARBA00041041"/>
    </source>
</evidence>
<dbReference type="InterPro" id="IPR011043">
    <property type="entry name" value="Gal_Oxase/kelch_b-propeller"/>
</dbReference>
<evidence type="ECO:0000256" key="5">
    <source>
        <dbReference type="SAM" id="MobiDB-lite"/>
    </source>
</evidence>
<sequence>MLLGQDAEPWVGGGTERETERETGGKVLGLEAPGRAGSVGPGGVEEGQDLLQEEGVADFQKIEDLESYTFTPFKFEEVPTRGARPHARSGHRVVCSETAIYSFGGYNPETTGPHRESRFFPLFQELWKLNFATGRWKQLPLRGDCPDKLASHCANRYDQYLLVYGGTSVPFGHESSNELLFCDLNSLEWHVFPTQGVHPQRMYGQGLVRNGMDVYIIGGTTGHQYCSDVHHLDLKTGTWTSLPFTNYPEPRYRHEIVFHNNILIVFGGGTNMEAYGLIKLPAYDLQKKNWTVIATQGDVECGGMFPAPRRCLSLTHVGQFVYICGGLGSQYVAYDDLWQLDLTSFRWRRMPTDLPQSLYFHSADVTPEGKMYVFGGVTGEVFAPERTNSVYSIWLKIPSLKEMCWEAVLHYAPWLDKVPSQNLVEAGVPQDLANRVGDFLADVG</sequence>
<organism evidence="6">
    <name type="scientific">Darwinula stevensoni</name>
    <dbReference type="NCBI Taxonomy" id="69355"/>
    <lineage>
        <taxon>Eukaryota</taxon>
        <taxon>Metazoa</taxon>
        <taxon>Ecdysozoa</taxon>
        <taxon>Arthropoda</taxon>
        <taxon>Crustacea</taxon>
        <taxon>Oligostraca</taxon>
        <taxon>Ostracoda</taxon>
        <taxon>Podocopa</taxon>
        <taxon>Podocopida</taxon>
        <taxon>Darwinulocopina</taxon>
        <taxon>Darwinuloidea</taxon>
        <taxon>Darwinulidae</taxon>
        <taxon>Darwinula</taxon>
    </lineage>
</organism>
<dbReference type="InterPro" id="IPR015915">
    <property type="entry name" value="Kelch-typ_b-propeller"/>
</dbReference>
<evidence type="ECO:0000313" key="6">
    <source>
        <dbReference type="EMBL" id="CAD7252762.1"/>
    </source>
</evidence>
<feature type="compositionally biased region" description="Basic and acidic residues" evidence="5">
    <location>
        <begin position="15"/>
        <end position="24"/>
    </location>
</feature>
<keyword evidence="2" id="KW-0677">Repeat</keyword>
<comment type="similarity">
    <text evidence="3">Belongs to the KLHDC10 family.</text>
</comment>
<evidence type="ECO:0000313" key="7">
    <source>
        <dbReference type="Proteomes" id="UP000677054"/>
    </source>
</evidence>
<accession>A0A7R9FS15</accession>
<dbReference type="SMART" id="SM00612">
    <property type="entry name" value="Kelch"/>
    <property type="match status" value="2"/>
</dbReference>
<dbReference type="InterPro" id="IPR006652">
    <property type="entry name" value="Kelch_1"/>
</dbReference>
<dbReference type="Pfam" id="PF24681">
    <property type="entry name" value="Kelch_KLHDC2_KLHL20_DRC7"/>
    <property type="match status" value="1"/>
</dbReference>
<dbReference type="SUPFAM" id="SSF50965">
    <property type="entry name" value="Galactose oxidase, central domain"/>
    <property type="match status" value="1"/>
</dbReference>
<dbReference type="EMBL" id="LR904328">
    <property type="protein sequence ID" value="CAD7252762.1"/>
    <property type="molecule type" value="Genomic_DNA"/>
</dbReference>
<dbReference type="Proteomes" id="UP000677054">
    <property type="component" value="Unassembled WGS sequence"/>
</dbReference>
<keyword evidence="7" id="KW-1185">Reference proteome</keyword>
<evidence type="ECO:0000256" key="2">
    <source>
        <dbReference type="ARBA" id="ARBA00022737"/>
    </source>
</evidence>
<reference evidence="6" key="1">
    <citation type="submission" date="2020-11" db="EMBL/GenBank/DDBJ databases">
        <authorList>
            <person name="Tran Van P."/>
        </authorList>
    </citation>
    <scope>NUCLEOTIDE SEQUENCE</scope>
</reference>
<dbReference type="PANTHER" id="PTHR46428:SF1">
    <property type="entry name" value="KELCH DOMAIN-CONTAINING PROTEIN 10"/>
    <property type="match status" value="1"/>
</dbReference>
<protein>
    <recommendedName>
        <fullName evidence="4">Kelch domain-containing protein 10</fullName>
    </recommendedName>
</protein>
<dbReference type="OrthoDB" id="7676067at2759"/>
<dbReference type="InterPro" id="IPR052125">
    <property type="entry name" value="KLHDC10"/>
</dbReference>
<gene>
    <name evidence="6" type="ORF">DSTB1V02_LOCUS12517</name>
</gene>